<comment type="caution">
    <text evidence="3">The sequence shown here is derived from an EMBL/GenBank/DDBJ whole genome shotgun (WGS) entry which is preliminary data.</text>
</comment>
<proteinExistence type="predicted"/>
<dbReference type="Proteomes" id="UP001241747">
    <property type="component" value="Unassembled WGS sequence"/>
</dbReference>
<dbReference type="Pfam" id="PF09206">
    <property type="entry name" value="ArabFuran-catal"/>
    <property type="match status" value="1"/>
</dbReference>
<organism evidence="3 4">
    <name type="scientific">Xanthobacter agilis</name>
    <dbReference type="NCBI Taxonomy" id="47492"/>
    <lineage>
        <taxon>Bacteria</taxon>
        <taxon>Pseudomonadati</taxon>
        <taxon>Pseudomonadota</taxon>
        <taxon>Alphaproteobacteria</taxon>
        <taxon>Hyphomicrobiales</taxon>
        <taxon>Xanthobacteraceae</taxon>
        <taxon>Xanthobacter</taxon>
    </lineage>
</organism>
<evidence type="ECO:0000259" key="1">
    <source>
        <dbReference type="Pfam" id="PF09206"/>
    </source>
</evidence>
<dbReference type="SUPFAM" id="SSF51445">
    <property type="entry name" value="(Trans)glycosidases"/>
    <property type="match status" value="1"/>
</dbReference>
<reference evidence="3 4" key="1">
    <citation type="submission" date="2023-07" db="EMBL/GenBank/DDBJ databases">
        <title>Genomic Encyclopedia of Type Strains, Phase IV (KMG-IV): sequencing the most valuable type-strain genomes for metagenomic binning, comparative biology and taxonomic classification.</title>
        <authorList>
            <person name="Goeker M."/>
        </authorList>
    </citation>
    <scope>NUCLEOTIDE SEQUENCE [LARGE SCALE GENOMIC DNA]</scope>
    <source>
        <strain evidence="3 4">DSM 3770</strain>
    </source>
</reference>
<dbReference type="InterPro" id="IPR017853">
    <property type="entry name" value="GH"/>
</dbReference>
<evidence type="ECO:0000313" key="3">
    <source>
        <dbReference type="EMBL" id="MDQ0507433.1"/>
    </source>
</evidence>
<dbReference type="SUPFAM" id="SSF49899">
    <property type="entry name" value="Concanavalin A-like lectins/glucanases"/>
    <property type="match status" value="1"/>
</dbReference>
<gene>
    <name evidence="3" type="ORF">QOZ94_004257</name>
</gene>
<accession>A0ABU0LK23</accession>
<evidence type="ECO:0000313" key="4">
    <source>
        <dbReference type="Proteomes" id="UP001241747"/>
    </source>
</evidence>
<dbReference type="RefSeq" id="WP_237345817.1">
    <property type="nucleotide sequence ID" value="NZ_JABWGX010000013.1"/>
</dbReference>
<dbReference type="Gene3D" id="2.60.120.200">
    <property type="match status" value="1"/>
</dbReference>
<dbReference type="InterPro" id="IPR015289">
    <property type="entry name" value="A-L-arabinofuranosidase_B_cat"/>
</dbReference>
<evidence type="ECO:0008006" key="5">
    <source>
        <dbReference type="Google" id="ProtNLM"/>
    </source>
</evidence>
<keyword evidence="4" id="KW-1185">Reference proteome</keyword>
<dbReference type="Gene3D" id="3.20.20.80">
    <property type="entry name" value="Glycosidases"/>
    <property type="match status" value="1"/>
</dbReference>
<dbReference type="EMBL" id="JAUSVY010000018">
    <property type="protein sequence ID" value="MDQ0507433.1"/>
    <property type="molecule type" value="Genomic_DNA"/>
</dbReference>
<name>A0ABU0LK23_XANAG</name>
<dbReference type="InterPro" id="IPR013320">
    <property type="entry name" value="ConA-like_dom_sf"/>
</dbReference>
<dbReference type="Pfam" id="PF12891">
    <property type="entry name" value="Glyco_hydro_44"/>
    <property type="match status" value="1"/>
</dbReference>
<dbReference type="Gene3D" id="2.60.40.1180">
    <property type="entry name" value="Golgi alpha-mannosidase II"/>
    <property type="match status" value="1"/>
</dbReference>
<dbReference type="InterPro" id="IPR013780">
    <property type="entry name" value="Glyco_hydro_b"/>
</dbReference>
<sequence>MLDGTSGVFAAYGLRRLLSSYSGPLVRVLRSSDSAEQDFPASEDGWIDAAALATFVGAGDGHVVTWYDQSGSGRDGAPAFDWARPIIALSGALQRAPNGRPWLNFDGVRSLERTIPDGATGADFNTLCAVARFDGTEGDAPALSVNNIRYIGAADGVFTASAGGDVAVTYKDGGRLSSIFGVFGGNSLSLTINGANKRGPAGFGTTASKIYIGKDDWGRNWTGGIAEAFVIARALTNAEVATLTARHLSAWGTVAEAETATLTLGTTGDPISPYVIGSNEHGVMETATPTSGWDAGAGVTIRRLGGVMMSTYNWTGNFDNSGIEAGNINGRTMAGQLALTGAAAEAPHAVIDAFHANSRALGAKSIVQLPLVPYVAADAAGAVSTQEAAPSSRWVPVVWSSSTAASDPVNTSEADMPHLIRRLIATHGTAGSGGIHGYMLDNEPGLWETILPLTVGAHVTIADLIARSIAAATAIKSIDPSAEVFAPACWGVNDFIDLTSAPDWSDYSSTYDCFLAAFLAAFSDASIAAGIRLLDGLDVHFYPQSWGGGLWDSADSEKAELLLQAPRTLTEPGYAEDSWVAYTLDAAMDGGLARPLIPALRRLIAAHYPGTEIFVSEWEFGGPGALVTGLATADMLGRLAAGGISYATHWGDIRGWIAPAFQLFQHFGDTAVEVENTNPDALAAHAAMADEALTLLLVNKSRKGISVTLPGAATGLYGFDAVNPVVHALTPPAGNTLPMPGRSARLVVIA</sequence>
<evidence type="ECO:0000259" key="2">
    <source>
        <dbReference type="Pfam" id="PF12891"/>
    </source>
</evidence>
<feature type="domain" description="Alpha-L-arabinofuranosidase B catalytic" evidence="1">
    <location>
        <begin position="8"/>
        <end position="75"/>
    </location>
</feature>
<feature type="domain" description="Glycoside hydrolase family 44 catalytic" evidence="2">
    <location>
        <begin position="351"/>
        <end position="544"/>
    </location>
</feature>
<protein>
    <recommendedName>
        <fullName evidence="5">Glycoside hydrolase family 44 domain-containing protein</fullName>
    </recommendedName>
</protein>
<dbReference type="InterPro" id="IPR024745">
    <property type="entry name" value="GH44_cat"/>
</dbReference>